<keyword evidence="12" id="KW-1185">Reference proteome</keyword>
<keyword evidence="3 9" id="KW-0812">Transmembrane</keyword>
<dbReference type="RefSeq" id="WP_092869913.1">
    <property type="nucleotide sequence ID" value="NZ_FOJY01000001.1"/>
</dbReference>
<organism evidence="11 12">
    <name type="scientific">Acetitomaculum ruminis DSM 5522</name>
    <dbReference type="NCBI Taxonomy" id="1120918"/>
    <lineage>
        <taxon>Bacteria</taxon>
        <taxon>Bacillati</taxon>
        <taxon>Bacillota</taxon>
        <taxon>Clostridia</taxon>
        <taxon>Lachnospirales</taxon>
        <taxon>Lachnospiraceae</taxon>
        <taxon>Acetitomaculum</taxon>
    </lineage>
</organism>
<evidence type="ECO:0000259" key="10">
    <source>
        <dbReference type="PROSITE" id="PS51371"/>
    </source>
</evidence>
<evidence type="ECO:0000256" key="7">
    <source>
        <dbReference type="ARBA" id="ARBA00023136"/>
    </source>
</evidence>
<evidence type="ECO:0000256" key="9">
    <source>
        <dbReference type="SAM" id="Phobius"/>
    </source>
</evidence>
<reference evidence="11 12" key="1">
    <citation type="submission" date="2016-10" db="EMBL/GenBank/DDBJ databases">
        <authorList>
            <person name="de Groot N.N."/>
        </authorList>
    </citation>
    <scope>NUCLEOTIDE SEQUENCE [LARGE SCALE GENOMIC DNA]</scope>
    <source>
        <strain evidence="11 12">DSM 5522</strain>
    </source>
</reference>
<dbReference type="Gene3D" id="3.10.580.10">
    <property type="entry name" value="CBS-domain"/>
    <property type="match status" value="1"/>
</dbReference>
<evidence type="ECO:0000256" key="3">
    <source>
        <dbReference type="ARBA" id="ARBA00022692"/>
    </source>
</evidence>
<sequence>MDDGVSCIYGLIVYLILLILNSFFQGSAFSVSGLNESEVKECELPEKIRLLILKYIDEPNALLDAVDIYNVLFNIYTGFLIILIIYKSIYTEKSLDIFRFILCGLLLFIIFQMINVVFSRLIPKKLSLLDEVKWCRKHIYSTHLLVLLLKPFILINTFLSNGILKIFKIDAEKLDDDVTEEDVISMVNEGHEQGSILKSEVEMIGNIFELDEKDAKDIMIHRKNIVSLDWTMSLKEAFEFIKNQPFSRYPVYEEDIDNIRGLVYFRDLALFIKKKNEYKQLKELKHLIREVSFIPETRGLDDLFKSMQKNKKHMVVVIDEYGQTSGIVTMEDILEEIVGNIFDEYDTVEENIKQTDENKYIMNALVPIEEVEEILNISMADKDNDFETLNGFLISKLDRIPDENEHTEVEFEGYTFTILSVENNAIKMVKVEKIDNLA</sequence>
<feature type="domain" description="CBS" evidence="10">
    <location>
        <begin position="219"/>
        <end position="278"/>
    </location>
</feature>
<dbReference type="FunFam" id="3.10.580.10:FF:000002">
    <property type="entry name" value="Magnesium/cobalt efflux protein CorC"/>
    <property type="match status" value="1"/>
</dbReference>
<dbReference type="Pfam" id="PF01595">
    <property type="entry name" value="CNNM"/>
    <property type="match status" value="1"/>
</dbReference>
<dbReference type="InterPro" id="IPR002550">
    <property type="entry name" value="CNNM"/>
</dbReference>
<gene>
    <name evidence="11" type="ORF">SAMN05216249_101205</name>
</gene>
<feature type="transmembrane region" description="Helical" evidence="9">
    <location>
        <begin position="98"/>
        <end position="118"/>
    </location>
</feature>
<feature type="transmembrane region" description="Helical" evidence="9">
    <location>
        <begin position="7"/>
        <end position="24"/>
    </location>
</feature>
<name>A0A1I0V8B9_9FIRM</name>
<keyword evidence="4" id="KW-0677">Repeat</keyword>
<evidence type="ECO:0000313" key="12">
    <source>
        <dbReference type="Proteomes" id="UP000198838"/>
    </source>
</evidence>
<dbReference type="GO" id="GO:0005886">
    <property type="term" value="C:plasma membrane"/>
    <property type="evidence" value="ECO:0007669"/>
    <property type="project" value="TreeGrafter"/>
</dbReference>
<dbReference type="Pfam" id="PF00571">
    <property type="entry name" value="CBS"/>
    <property type="match status" value="2"/>
</dbReference>
<dbReference type="InterPro" id="IPR016169">
    <property type="entry name" value="FAD-bd_PCMH_sub2"/>
</dbReference>
<feature type="transmembrane region" description="Helical" evidence="9">
    <location>
        <begin position="68"/>
        <end position="86"/>
    </location>
</feature>
<feature type="domain" description="CBS" evidence="10">
    <location>
        <begin position="287"/>
        <end position="344"/>
    </location>
</feature>
<dbReference type="InterPro" id="IPR005170">
    <property type="entry name" value="Transptr-assoc_dom"/>
</dbReference>
<dbReference type="InterPro" id="IPR000644">
    <property type="entry name" value="CBS_dom"/>
</dbReference>
<evidence type="ECO:0000256" key="2">
    <source>
        <dbReference type="ARBA" id="ARBA00006337"/>
    </source>
</evidence>
<evidence type="ECO:0000313" key="11">
    <source>
        <dbReference type="EMBL" id="SFA72303.1"/>
    </source>
</evidence>
<dbReference type="Gene3D" id="3.30.465.10">
    <property type="match status" value="1"/>
</dbReference>
<dbReference type="Pfam" id="PF03471">
    <property type="entry name" value="CorC_HlyC"/>
    <property type="match status" value="1"/>
</dbReference>
<dbReference type="PROSITE" id="PS51371">
    <property type="entry name" value="CBS"/>
    <property type="match status" value="2"/>
</dbReference>
<accession>A0A1I0V8B9</accession>
<dbReference type="OrthoDB" id="9798188at2"/>
<dbReference type="SUPFAM" id="SSF54631">
    <property type="entry name" value="CBS-domain pair"/>
    <property type="match status" value="1"/>
</dbReference>
<evidence type="ECO:0000256" key="8">
    <source>
        <dbReference type="PROSITE-ProRule" id="PRU00703"/>
    </source>
</evidence>
<dbReference type="SMART" id="SM01091">
    <property type="entry name" value="CorC_HlyC"/>
    <property type="match status" value="1"/>
</dbReference>
<protein>
    <submittedName>
        <fullName evidence="11">Putative hemolysin</fullName>
    </submittedName>
</protein>
<dbReference type="InterPro" id="IPR044751">
    <property type="entry name" value="Ion_transp-like_CBS"/>
</dbReference>
<dbReference type="SUPFAM" id="SSF56176">
    <property type="entry name" value="FAD-binding/transporter-associated domain-like"/>
    <property type="match status" value="1"/>
</dbReference>
<proteinExistence type="inferred from homology"/>
<keyword evidence="5 9" id="KW-1133">Transmembrane helix</keyword>
<evidence type="ECO:0000256" key="6">
    <source>
        <dbReference type="ARBA" id="ARBA00023122"/>
    </source>
</evidence>
<evidence type="ECO:0000256" key="4">
    <source>
        <dbReference type="ARBA" id="ARBA00022737"/>
    </source>
</evidence>
<dbReference type="InterPro" id="IPR046342">
    <property type="entry name" value="CBS_dom_sf"/>
</dbReference>
<comment type="similarity">
    <text evidence="2">Belongs to the UPF0053 family.</text>
</comment>
<evidence type="ECO:0000256" key="1">
    <source>
        <dbReference type="ARBA" id="ARBA00004141"/>
    </source>
</evidence>
<comment type="subcellular location">
    <subcellularLocation>
        <location evidence="1">Membrane</location>
        <topology evidence="1">Multi-pass membrane protein</topology>
    </subcellularLocation>
</comment>
<keyword evidence="6 8" id="KW-0129">CBS domain</keyword>
<dbReference type="PANTHER" id="PTHR22777">
    <property type="entry name" value="HEMOLYSIN-RELATED"/>
    <property type="match status" value="1"/>
</dbReference>
<dbReference type="PANTHER" id="PTHR22777:SF17">
    <property type="entry name" value="UPF0053 PROTEIN SLL0260"/>
    <property type="match status" value="1"/>
</dbReference>
<dbReference type="SMART" id="SM00116">
    <property type="entry name" value="CBS"/>
    <property type="match status" value="2"/>
</dbReference>
<dbReference type="Proteomes" id="UP000198838">
    <property type="component" value="Unassembled WGS sequence"/>
</dbReference>
<dbReference type="EMBL" id="FOJY01000001">
    <property type="protein sequence ID" value="SFA72303.1"/>
    <property type="molecule type" value="Genomic_DNA"/>
</dbReference>
<dbReference type="GO" id="GO:0050660">
    <property type="term" value="F:flavin adenine dinucleotide binding"/>
    <property type="evidence" value="ECO:0007669"/>
    <property type="project" value="InterPro"/>
</dbReference>
<dbReference type="STRING" id="1120918.SAMN05216249_101205"/>
<dbReference type="InterPro" id="IPR036318">
    <property type="entry name" value="FAD-bd_PCMH-like_sf"/>
</dbReference>
<dbReference type="CDD" id="cd04590">
    <property type="entry name" value="CBS_pair_CorC_HlyC_assoc"/>
    <property type="match status" value="1"/>
</dbReference>
<keyword evidence="7 9" id="KW-0472">Membrane</keyword>
<evidence type="ECO:0000256" key="5">
    <source>
        <dbReference type="ARBA" id="ARBA00022989"/>
    </source>
</evidence>
<dbReference type="AlphaFoldDB" id="A0A1I0V8B9"/>